<sequence length="253" mass="28353">MTADQYLYQILSREAVDSGPHSPARGCQALLLPIIQQWAGNQLAGVAPSGSFAKGTANASGTDIDLFISLKSDTTNTLREIYDGLFEWMRNHQFSPRRQNVSIGVKVGGFDVDLVPGKRQDPLSGDHSLFRNRTGTWTKTNVATHIGLVSGSGRLDEIRILKLWRNQKRLDFPSFYLELTVIEALRTVYYGSLSANVWMVFEYLRDSFMTARVQDPANTNNILSDELTQEAKMTIKRTAIQALSAQHWEEIVT</sequence>
<evidence type="ECO:0000313" key="3">
    <source>
        <dbReference type="Proteomes" id="UP000519439"/>
    </source>
</evidence>
<dbReference type="SUPFAM" id="SSF81301">
    <property type="entry name" value="Nucleotidyltransferase"/>
    <property type="match status" value="1"/>
</dbReference>
<dbReference type="GO" id="GO:0016779">
    <property type="term" value="F:nucleotidyltransferase activity"/>
    <property type="evidence" value="ECO:0007669"/>
    <property type="project" value="InterPro"/>
</dbReference>
<gene>
    <name evidence="2" type="ORF">GGR34_003311</name>
</gene>
<comment type="caution">
    <text evidence="2">The sequence shown here is derived from an EMBL/GenBank/DDBJ whole genome shotgun (WGS) entry which is preliminary data.</text>
</comment>
<reference evidence="2 3" key="1">
    <citation type="submission" date="2020-08" db="EMBL/GenBank/DDBJ databases">
        <title>Genomic Encyclopedia of Type Strains, Phase IV (KMG-IV): sequencing the most valuable type-strain genomes for metagenomic binning, comparative biology and taxonomic classification.</title>
        <authorList>
            <person name="Goeker M."/>
        </authorList>
    </citation>
    <scope>NUCLEOTIDE SEQUENCE [LARGE SCALE GENOMIC DNA]</scope>
    <source>
        <strain evidence="2 3">DSM 15743</strain>
    </source>
</reference>
<dbReference type="AlphaFoldDB" id="A0A7W6IHN5"/>
<proteinExistence type="predicted"/>
<accession>A0A7W6IHN5</accession>
<dbReference type="Proteomes" id="UP000519439">
    <property type="component" value="Unassembled WGS sequence"/>
</dbReference>
<dbReference type="Pfam" id="PF01909">
    <property type="entry name" value="NTP_transf_2"/>
    <property type="match status" value="1"/>
</dbReference>
<dbReference type="InterPro" id="IPR002934">
    <property type="entry name" value="Polymerase_NTP_transf_dom"/>
</dbReference>
<keyword evidence="3" id="KW-1185">Reference proteome</keyword>
<dbReference type="EMBL" id="JACIDC010000013">
    <property type="protein sequence ID" value="MBB4041633.1"/>
    <property type="molecule type" value="Genomic_DNA"/>
</dbReference>
<evidence type="ECO:0000259" key="1">
    <source>
        <dbReference type="Pfam" id="PF01909"/>
    </source>
</evidence>
<protein>
    <recommendedName>
        <fullName evidence="1">Polymerase nucleotidyl transferase domain-containing protein</fullName>
    </recommendedName>
</protein>
<organism evidence="2 3">
    <name type="scientific">Microvirga flocculans</name>
    <dbReference type="NCBI Taxonomy" id="217168"/>
    <lineage>
        <taxon>Bacteria</taxon>
        <taxon>Pseudomonadati</taxon>
        <taxon>Pseudomonadota</taxon>
        <taxon>Alphaproteobacteria</taxon>
        <taxon>Hyphomicrobiales</taxon>
        <taxon>Methylobacteriaceae</taxon>
        <taxon>Microvirga</taxon>
    </lineage>
</organism>
<dbReference type="RefSeq" id="WP_027316146.1">
    <property type="nucleotide sequence ID" value="NZ_JACIDC010000013.1"/>
</dbReference>
<evidence type="ECO:0000313" key="2">
    <source>
        <dbReference type="EMBL" id="MBB4041633.1"/>
    </source>
</evidence>
<feature type="domain" description="Polymerase nucleotidyl transferase" evidence="1">
    <location>
        <begin position="43"/>
        <end position="77"/>
    </location>
</feature>
<dbReference type="Gene3D" id="3.30.460.10">
    <property type="entry name" value="Beta Polymerase, domain 2"/>
    <property type="match status" value="1"/>
</dbReference>
<name>A0A7W6IHN5_9HYPH</name>
<dbReference type="InterPro" id="IPR043519">
    <property type="entry name" value="NT_sf"/>
</dbReference>